<keyword evidence="2 6" id="KW-0812">Transmembrane</keyword>
<evidence type="ECO:0000259" key="7">
    <source>
        <dbReference type="PROSITE" id="PS51384"/>
    </source>
</evidence>
<organism evidence="8 9">
    <name type="scientific">Aristolochia fimbriata</name>
    <name type="common">White veined hardy Dutchman's pipe vine</name>
    <dbReference type="NCBI Taxonomy" id="158543"/>
    <lineage>
        <taxon>Eukaryota</taxon>
        <taxon>Viridiplantae</taxon>
        <taxon>Streptophyta</taxon>
        <taxon>Embryophyta</taxon>
        <taxon>Tracheophyta</taxon>
        <taxon>Spermatophyta</taxon>
        <taxon>Magnoliopsida</taxon>
        <taxon>Magnoliidae</taxon>
        <taxon>Piperales</taxon>
        <taxon>Aristolochiaceae</taxon>
        <taxon>Aristolochia</taxon>
    </lineage>
</organism>
<dbReference type="GO" id="GO:0005886">
    <property type="term" value="C:plasma membrane"/>
    <property type="evidence" value="ECO:0007669"/>
    <property type="project" value="TreeGrafter"/>
</dbReference>
<gene>
    <name evidence="8" type="ORF">H6P81_005587</name>
</gene>
<feature type="transmembrane region" description="Helical" evidence="6">
    <location>
        <begin position="546"/>
        <end position="573"/>
    </location>
</feature>
<dbReference type="InterPro" id="IPR013121">
    <property type="entry name" value="Fe_red_NAD-bd_6"/>
</dbReference>
<feature type="transmembrane region" description="Helical" evidence="6">
    <location>
        <begin position="200"/>
        <end position="223"/>
    </location>
</feature>
<feature type="transmembrane region" description="Helical" evidence="6">
    <location>
        <begin position="94"/>
        <end position="122"/>
    </location>
</feature>
<dbReference type="InterPro" id="IPR050369">
    <property type="entry name" value="RBOH/FRE"/>
</dbReference>
<dbReference type="EMBL" id="JAINDJ010000003">
    <property type="protein sequence ID" value="KAG9452683.1"/>
    <property type="molecule type" value="Genomic_DNA"/>
</dbReference>
<dbReference type="Pfam" id="PF01794">
    <property type="entry name" value="Ferric_reduct"/>
    <property type="match status" value="1"/>
</dbReference>
<dbReference type="Pfam" id="PF08030">
    <property type="entry name" value="NAD_binding_6"/>
    <property type="match status" value="1"/>
</dbReference>
<dbReference type="InterPro" id="IPR039261">
    <property type="entry name" value="FNR_nucleotide-bd"/>
</dbReference>
<feature type="transmembrane region" description="Helical" evidence="6">
    <location>
        <begin position="160"/>
        <end position="179"/>
    </location>
</feature>
<evidence type="ECO:0000313" key="8">
    <source>
        <dbReference type="EMBL" id="KAG9452683.1"/>
    </source>
</evidence>
<evidence type="ECO:0000256" key="2">
    <source>
        <dbReference type="ARBA" id="ARBA00022692"/>
    </source>
</evidence>
<keyword evidence="4" id="KW-0560">Oxidoreductase</keyword>
<dbReference type="PANTHER" id="PTHR11972:SF41">
    <property type="entry name" value="FERRIC REDUCTION OXIDASE 2"/>
    <property type="match status" value="1"/>
</dbReference>
<evidence type="ECO:0000313" key="9">
    <source>
        <dbReference type="Proteomes" id="UP000825729"/>
    </source>
</evidence>
<keyword evidence="3 6" id="KW-1133">Transmembrane helix</keyword>
<evidence type="ECO:0000256" key="5">
    <source>
        <dbReference type="ARBA" id="ARBA00023136"/>
    </source>
</evidence>
<dbReference type="Pfam" id="PF08022">
    <property type="entry name" value="FAD_binding_8"/>
    <property type="match status" value="1"/>
</dbReference>
<dbReference type="AlphaFoldDB" id="A0AAV7EVD5"/>
<comment type="caution">
    <text evidence="8">The sequence shown here is derived from an EMBL/GenBank/DDBJ whole genome shotgun (WGS) entry which is preliminary data.</text>
</comment>
<evidence type="ECO:0000256" key="3">
    <source>
        <dbReference type="ARBA" id="ARBA00022989"/>
    </source>
</evidence>
<dbReference type="SFLD" id="SFLDG01168">
    <property type="entry name" value="Ferric_reductase_subgroup_(FRE"/>
    <property type="match status" value="1"/>
</dbReference>
<feature type="transmembrane region" description="Helical" evidence="6">
    <location>
        <begin position="54"/>
        <end position="74"/>
    </location>
</feature>
<evidence type="ECO:0000256" key="1">
    <source>
        <dbReference type="ARBA" id="ARBA00004141"/>
    </source>
</evidence>
<protein>
    <recommendedName>
        <fullName evidence="7">FAD-binding FR-type domain-containing protein</fullName>
    </recommendedName>
</protein>
<reference evidence="8 9" key="1">
    <citation type="submission" date="2021-07" db="EMBL/GenBank/DDBJ databases">
        <title>The Aristolochia fimbriata genome: insights into angiosperm evolution, floral development and chemical biosynthesis.</title>
        <authorList>
            <person name="Jiao Y."/>
        </authorList>
    </citation>
    <scope>NUCLEOTIDE SEQUENCE [LARGE SCALE GENOMIC DNA]</scope>
    <source>
        <strain evidence="8">IBCAS-2021</strain>
        <tissue evidence="8">Leaf</tissue>
    </source>
</reference>
<feature type="transmembrane region" description="Helical" evidence="6">
    <location>
        <begin position="593"/>
        <end position="611"/>
    </location>
</feature>
<dbReference type="SUPFAM" id="SSF63380">
    <property type="entry name" value="Riboflavin synthase domain-like"/>
    <property type="match status" value="1"/>
</dbReference>
<dbReference type="CDD" id="cd06186">
    <property type="entry name" value="NOX_Duox_like_FAD_NADP"/>
    <property type="match status" value="1"/>
</dbReference>
<feature type="transmembrane region" description="Helical" evidence="6">
    <location>
        <begin position="289"/>
        <end position="308"/>
    </location>
</feature>
<dbReference type="Proteomes" id="UP000825729">
    <property type="component" value="Unassembled WGS sequence"/>
</dbReference>
<name>A0AAV7EVD5_ARIFI</name>
<dbReference type="SFLD" id="SFLDS00052">
    <property type="entry name" value="Ferric_Reductase_Domain"/>
    <property type="match status" value="1"/>
</dbReference>
<dbReference type="InterPro" id="IPR013130">
    <property type="entry name" value="Fe3_Rdtase_TM_dom"/>
</dbReference>
<keyword evidence="5 6" id="KW-0472">Membrane</keyword>
<comment type="subcellular location">
    <subcellularLocation>
        <location evidence="1">Membrane</location>
        <topology evidence="1">Multi-pass membrane protein</topology>
    </subcellularLocation>
</comment>
<feature type="transmembrane region" description="Helical" evidence="6">
    <location>
        <begin position="7"/>
        <end position="25"/>
    </location>
</feature>
<dbReference type="InterPro" id="IPR013112">
    <property type="entry name" value="FAD-bd_8"/>
</dbReference>
<evidence type="ECO:0000256" key="4">
    <source>
        <dbReference type="ARBA" id="ARBA00023002"/>
    </source>
</evidence>
<dbReference type="Gene3D" id="3.40.50.80">
    <property type="entry name" value="Nucleotide-binding domain of ferredoxin-NADP reductase (FNR) module"/>
    <property type="match status" value="2"/>
</dbReference>
<dbReference type="PANTHER" id="PTHR11972">
    <property type="entry name" value="NADPH OXIDASE"/>
    <property type="match status" value="1"/>
</dbReference>
<evidence type="ECO:0000256" key="6">
    <source>
        <dbReference type="SAM" id="Phobius"/>
    </source>
</evidence>
<sequence>MGVARIFKMVVGLIFLGYSMIWLLAPTNLWRENWLLKLKVQTDSKYFGEQGANMLVYTFPVLLIAVLGCLYLGFNGNSRSSEGKIKLERFRKPILVRGPLGVVSALELVFLSMFLALLLWSFSTYLTIRYRDIDNGVVSHHHHGHSNDAPKWVQKLRSSGFYLGVLGNICCAFLFYPVTRGSSILPLLGLTSEGSIKYHIWLGHITMLFFTAHSIIFLLYWAITNDLVEIIKWDKTGVANVAGEISLLFGLVMWITVIPRLRRKMFEVFFYAHQLYTLFIFFYVLHVGFTFFCIMLPGFYLFMIDRYLRFIQSRQKVRLVSARVLPCETLELNFSKSPELNYNPTSIVFMNVPSISSLQWHPFTVSSNSHLEPDNLSVVIKKEGSWTTKLYETLASPHSTVDRLEVSLEGPYGPISADFLRHDSLVMVAGGSGITPMMSIIRELIYRKATLINGSSSTTPRITLLCAFKHTADLTMLELLLPINTRVLIPIDIAQIRLEIKAFVTREKEPQPTSDKGTPLVRTIWFKPDVPTDHVPVSTVLGPHAWLCLGVIISTSFVAFLIIMGIIGGYYIYPIDKNTYEVYSRSSRAVLNVLVVCVVIMGIGSAAALWNKRRHIMREGKKIQNVDAPTPTSTSPSCWTYVNPERELESFPQQSPMQYMTKVHFGARPDLKKMLREFEGSSTGVLVSGPREMRHEVAAICSSSTSGNLHYEAISFNW</sequence>
<dbReference type="SUPFAM" id="SSF52343">
    <property type="entry name" value="Ferredoxin reductase-like, C-terminal NADP-linked domain"/>
    <property type="match status" value="1"/>
</dbReference>
<dbReference type="GO" id="GO:0000293">
    <property type="term" value="F:ferric-chelate reductase activity"/>
    <property type="evidence" value="ECO:0007669"/>
    <property type="project" value="TreeGrafter"/>
</dbReference>
<dbReference type="InterPro" id="IPR017938">
    <property type="entry name" value="Riboflavin_synthase-like_b-brl"/>
</dbReference>
<proteinExistence type="predicted"/>
<feature type="domain" description="FAD-binding FR-type" evidence="7">
    <location>
        <begin position="312"/>
        <end position="418"/>
    </location>
</feature>
<dbReference type="InterPro" id="IPR017927">
    <property type="entry name" value="FAD-bd_FR_type"/>
</dbReference>
<keyword evidence="9" id="KW-1185">Reference proteome</keyword>
<feature type="transmembrane region" description="Helical" evidence="6">
    <location>
        <begin position="238"/>
        <end position="258"/>
    </location>
</feature>
<accession>A0AAV7EVD5</accession>
<dbReference type="PROSITE" id="PS51384">
    <property type="entry name" value="FAD_FR"/>
    <property type="match status" value="1"/>
</dbReference>